<dbReference type="Pfam" id="PF18765">
    <property type="entry name" value="Polbeta"/>
    <property type="match status" value="1"/>
</dbReference>
<dbReference type="InterPro" id="IPR043519">
    <property type="entry name" value="NT_sf"/>
</dbReference>
<dbReference type="AlphaFoldDB" id="A0A133UEQ9"/>
<feature type="domain" description="Polymerase beta nucleotidyltransferase" evidence="1">
    <location>
        <begin position="14"/>
        <end position="97"/>
    </location>
</feature>
<dbReference type="SUPFAM" id="SSF81301">
    <property type="entry name" value="Nucleotidyltransferase"/>
    <property type="match status" value="1"/>
</dbReference>
<dbReference type="InterPro" id="IPR052930">
    <property type="entry name" value="TA_antitoxin_MntA"/>
</dbReference>
<comment type="caution">
    <text evidence="2">The sequence shown here is derived from an EMBL/GenBank/DDBJ whole genome shotgun (WGS) entry which is preliminary data.</text>
</comment>
<proteinExistence type="predicted"/>
<keyword evidence="3" id="KW-1185">Reference proteome</keyword>
<dbReference type="EMBL" id="LHXO01000143">
    <property type="protein sequence ID" value="KXA92682.1"/>
    <property type="molecule type" value="Genomic_DNA"/>
</dbReference>
<reference evidence="2 3" key="1">
    <citation type="journal article" date="2016" name="Sci. Rep.">
        <title>Metabolic traits of an uncultured archaeal lineage -MSBL1- from brine pools of the Red Sea.</title>
        <authorList>
            <person name="Mwirichia R."/>
            <person name="Alam I."/>
            <person name="Rashid M."/>
            <person name="Vinu M."/>
            <person name="Ba-Alawi W."/>
            <person name="Anthony Kamau A."/>
            <person name="Kamanda Ngugi D."/>
            <person name="Goker M."/>
            <person name="Klenk H.P."/>
            <person name="Bajic V."/>
            <person name="Stingl U."/>
        </authorList>
    </citation>
    <scope>NUCLEOTIDE SEQUENCE [LARGE SCALE GENOMIC DNA]</scope>
    <source>
        <strain evidence="2">SCGC-AAA259E19</strain>
    </source>
</reference>
<organism evidence="2 3">
    <name type="scientific">candidate division MSBL1 archaeon SCGC-AAA259E19</name>
    <dbReference type="NCBI Taxonomy" id="1698264"/>
    <lineage>
        <taxon>Archaea</taxon>
        <taxon>Methanobacteriati</taxon>
        <taxon>Methanobacteriota</taxon>
        <taxon>candidate division MSBL1</taxon>
    </lineage>
</organism>
<evidence type="ECO:0000259" key="1">
    <source>
        <dbReference type="Pfam" id="PF18765"/>
    </source>
</evidence>
<dbReference type="Gene3D" id="3.30.460.10">
    <property type="entry name" value="Beta Polymerase, domain 2"/>
    <property type="match status" value="1"/>
</dbReference>
<evidence type="ECO:0000313" key="3">
    <source>
        <dbReference type="Proteomes" id="UP000070284"/>
    </source>
</evidence>
<name>A0A133UEQ9_9EURY</name>
<accession>A0A133UEQ9</accession>
<gene>
    <name evidence="2" type="ORF">AKJ65_07200</name>
</gene>
<protein>
    <recommendedName>
        <fullName evidence="1">Polymerase beta nucleotidyltransferase domain-containing protein</fullName>
    </recommendedName>
</protein>
<dbReference type="InterPro" id="IPR041633">
    <property type="entry name" value="Polbeta"/>
</dbReference>
<dbReference type="PANTHER" id="PTHR43852:SF3">
    <property type="entry name" value="NUCLEOTIDYLTRANSFERASE"/>
    <property type="match status" value="1"/>
</dbReference>
<dbReference type="CDD" id="cd05403">
    <property type="entry name" value="NT_KNTase_like"/>
    <property type="match status" value="1"/>
</dbReference>
<dbReference type="Proteomes" id="UP000070284">
    <property type="component" value="Unassembled WGS sequence"/>
</dbReference>
<dbReference type="NCBIfam" id="NF047752">
    <property type="entry name" value="MntA_antitoxin"/>
    <property type="match status" value="1"/>
</dbReference>
<evidence type="ECO:0000313" key="2">
    <source>
        <dbReference type="EMBL" id="KXA92682.1"/>
    </source>
</evidence>
<dbReference type="PANTHER" id="PTHR43852">
    <property type="entry name" value="NUCLEOTIDYLTRANSFERASE"/>
    <property type="match status" value="1"/>
</dbReference>
<sequence>MEAELALEKAVNRIKETDREKKVQFIILFGSSARGDSTDLSDIDLAVGYDGNERERFDFRIKISGELPQNFDVQIFQDLPLYLKKEVLKGEVLFARDFGELHELALDVIREYDMFEPNFLDYVER</sequence>